<dbReference type="AlphaFoldDB" id="A0A6J4I3P3"/>
<dbReference type="Pfam" id="PF03006">
    <property type="entry name" value="HlyIII"/>
    <property type="match status" value="1"/>
</dbReference>
<keyword evidence="7" id="KW-0862">Zinc</keyword>
<proteinExistence type="inferred from homology"/>
<comment type="similarity">
    <text evidence="2">Belongs to the UPF0073 (Hly-III) family.</text>
</comment>
<evidence type="ECO:0000256" key="5">
    <source>
        <dbReference type="ARBA" id="ARBA00022989"/>
    </source>
</evidence>
<evidence type="ECO:0000313" key="9">
    <source>
        <dbReference type="EMBL" id="CAA9240196.1"/>
    </source>
</evidence>
<name>A0A6J4I3P3_9BACT</name>
<reference evidence="9" key="1">
    <citation type="submission" date="2020-02" db="EMBL/GenBank/DDBJ databases">
        <authorList>
            <person name="Meier V. D."/>
        </authorList>
    </citation>
    <scope>NUCLEOTIDE SEQUENCE</scope>
    <source>
        <strain evidence="9">AVDCRST_MAG42</strain>
    </source>
</reference>
<protein>
    <submittedName>
        <fullName evidence="9">FIG01964566: Predicted membrane protein, hemolysin III homolog</fullName>
    </submittedName>
</protein>
<dbReference type="PANTHER" id="PTHR20855">
    <property type="entry name" value="ADIPOR/PROGESTIN RECEPTOR-RELATED"/>
    <property type="match status" value="1"/>
</dbReference>
<feature type="transmembrane region" description="Helical" evidence="8">
    <location>
        <begin position="114"/>
        <end position="132"/>
    </location>
</feature>
<feature type="transmembrane region" description="Helical" evidence="8">
    <location>
        <begin position="199"/>
        <end position="220"/>
    </location>
</feature>
<dbReference type="GO" id="GO:0140911">
    <property type="term" value="F:pore-forming activity"/>
    <property type="evidence" value="ECO:0007669"/>
    <property type="project" value="InterPro"/>
</dbReference>
<evidence type="ECO:0000256" key="7">
    <source>
        <dbReference type="PIRSR" id="PIRSR604254-1"/>
    </source>
</evidence>
<evidence type="ECO:0000256" key="6">
    <source>
        <dbReference type="ARBA" id="ARBA00023136"/>
    </source>
</evidence>
<accession>A0A6J4I3P3</accession>
<evidence type="ECO:0000256" key="1">
    <source>
        <dbReference type="ARBA" id="ARBA00004651"/>
    </source>
</evidence>
<evidence type="ECO:0000256" key="3">
    <source>
        <dbReference type="ARBA" id="ARBA00022475"/>
    </source>
</evidence>
<keyword evidence="5 8" id="KW-1133">Transmembrane helix</keyword>
<keyword evidence="6 8" id="KW-0472">Membrane</keyword>
<comment type="subcellular location">
    <subcellularLocation>
        <location evidence="1">Cell membrane</location>
        <topology evidence="1">Multi-pass membrane protein</topology>
    </subcellularLocation>
</comment>
<evidence type="ECO:0000256" key="2">
    <source>
        <dbReference type="ARBA" id="ARBA00008488"/>
    </source>
</evidence>
<gene>
    <name evidence="9" type="ORF">AVDCRST_MAG42-1665</name>
</gene>
<evidence type="ECO:0000256" key="8">
    <source>
        <dbReference type="SAM" id="Phobius"/>
    </source>
</evidence>
<dbReference type="GO" id="GO:0046872">
    <property type="term" value="F:metal ion binding"/>
    <property type="evidence" value="ECO:0007669"/>
    <property type="project" value="UniProtKB-KW"/>
</dbReference>
<keyword evidence="4 8" id="KW-0812">Transmembrane</keyword>
<dbReference type="InterPro" id="IPR005744">
    <property type="entry name" value="Hy-lIII"/>
</dbReference>
<feature type="transmembrane region" description="Helical" evidence="8">
    <location>
        <begin position="171"/>
        <end position="190"/>
    </location>
</feature>
<organism evidence="9">
    <name type="scientific">uncultured Chthoniobacterales bacterium</name>
    <dbReference type="NCBI Taxonomy" id="1836801"/>
    <lineage>
        <taxon>Bacteria</taxon>
        <taxon>Pseudomonadati</taxon>
        <taxon>Verrucomicrobiota</taxon>
        <taxon>Spartobacteria</taxon>
        <taxon>Chthoniobacterales</taxon>
        <taxon>environmental samples</taxon>
    </lineage>
</organism>
<dbReference type="GO" id="GO:0005886">
    <property type="term" value="C:plasma membrane"/>
    <property type="evidence" value="ECO:0007669"/>
    <property type="project" value="UniProtKB-SubCell"/>
</dbReference>
<feature type="binding site" evidence="7">
    <location>
        <position position="202"/>
    </location>
    <ligand>
        <name>Zn(2+)</name>
        <dbReference type="ChEBI" id="CHEBI:29105"/>
    </ligand>
</feature>
<dbReference type="PANTHER" id="PTHR20855:SF3">
    <property type="entry name" value="LD03007P"/>
    <property type="match status" value="1"/>
</dbReference>
<feature type="transmembrane region" description="Helical" evidence="8">
    <location>
        <begin position="84"/>
        <end position="102"/>
    </location>
</feature>
<dbReference type="NCBIfam" id="TIGR01065">
    <property type="entry name" value="hlyIII"/>
    <property type="match status" value="1"/>
</dbReference>
<feature type="transmembrane region" description="Helical" evidence="8">
    <location>
        <begin position="52"/>
        <end position="77"/>
    </location>
</feature>
<feature type="binding site" evidence="7">
    <location>
        <position position="75"/>
    </location>
    <ligand>
        <name>Zn(2+)</name>
        <dbReference type="ChEBI" id="CHEBI:29105"/>
    </ligand>
</feature>
<evidence type="ECO:0000256" key="4">
    <source>
        <dbReference type="ARBA" id="ARBA00022692"/>
    </source>
</evidence>
<feature type="transmembrane region" description="Helical" evidence="8">
    <location>
        <begin position="144"/>
        <end position="165"/>
    </location>
</feature>
<dbReference type="EMBL" id="CADCTA010000064">
    <property type="protein sequence ID" value="CAA9240196.1"/>
    <property type="molecule type" value="Genomic_DNA"/>
</dbReference>
<keyword evidence="3" id="KW-1003">Cell membrane</keyword>
<dbReference type="InterPro" id="IPR004254">
    <property type="entry name" value="AdipoR/HlyIII-related"/>
</dbReference>
<feature type="binding site" evidence="7">
    <location>
        <position position="198"/>
    </location>
    <ligand>
        <name>Zn(2+)</name>
        <dbReference type="ChEBI" id="CHEBI:29105"/>
    </ligand>
</feature>
<sequence length="223" mass="24486">MQLPEGMRHPVRWTQSHREELANSLSHGVGLLAAMIGAPILIGAAWERGSPHFFAGAIVYAATILLLYLGSTLYHAWPQTPFKCFLQVVDHSAIFLLIAGTYTPLALGPLRGPWGWTVLVVVWVFAIFGVCMKATKGVLHRPRLSLCLYLVMGWLVLLVIRPLALAVPASTIAWLAAGGVAYTAGIIFFVREHVRYNHFVWHLFVLGGTLCHYVAVLTYATAA</sequence>
<keyword evidence="7" id="KW-0479">Metal-binding</keyword>
<feature type="transmembrane region" description="Helical" evidence="8">
    <location>
        <begin position="21"/>
        <end position="46"/>
    </location>
</feature>